<dbReference type="RefSeq" id="WP_169139276.1">
    <property type="nucleotide sequence ID" value="NZ_WTVS01000013.1"/>
</dbReference>
<keyword evidence="3" id="KW-0288">FMN</keyword>
<dbReference type="SUPFAM" id="SSF52218">
    <property type="entry name" value="Flavoproteins"/>
    <property type="match status" value="1"/>
</dbReference>
<gene>
    <name evidence="5" type="ORF">GPA27_07960</name>
</gene>
<dbReference type="InterPro" id="IPR008254">
    <property type="entry name" value="Flavodoxin/NO_synth"/>
</dbReference>
<keyword evidence="6" id="KW-1185">Reference proteome</keyword>
<dbReference type="InterPro" id="IPR029039">
    <property type="entry name" value="Flavoprotein-like_sf"/>
</dbReference>
<dbReference type="InterPro" id="IPR001226">
    <property type="entry name" value="Flavodoxin_CS"/>
</dbReference>
<dbReference type="PROSITE" id="PS50902">
    <property type="entry name" value="FLAVODOXIN_LIKE"/>
    <property type="match status" value="1"/>
</dbReference>
<name>A0ABX1NDG2_9RHOO</name>
<comment type="cofactor">
    <cofactor evidence="1">
        <name>FMN</name>
        <dbReference type="ChEBI" id="CHEBI:58210"/>
    </cofactor>
</comment>
<dbReference type="InterPro" id="IPR005025">
    <property type="entry name" value="FMN_Rdtase-like_dom"/>
</dbReference>
<evidence type="ECO:0000256" key="2">
    <source>
        <dbReference type="ARBA" id="ARBA00022630"/>
    </source>
</evidence>
<comment type="caution">
    <text evidence="5">The sequence shown here is derived from an EMBL/GenBank/DDBJ whole genome shotgun (WGS) entry which is preliminary data.</text>
</comment>
<dbReference type="PROSITE" id="PS00201">
    <property type="entry name" value="FLAVODOXIN"/>
    <property type="match status" value="1"/>
</dbReference>
<feature type="domain" description="Flavodoxin-like" evidence="4">
    <location>
        <begin position="7"/>
        <end position="146"/>
    </location>
</feature>
<evidence type="ECO:0000256" key="3">
    <source>
        <dbReference type="ARBA" id="ARBA00022643"/>
    </source>
</evidence>
<dbReference type="Gene3D" id="3.40.50.360">
    <property type="match status" value="1"/>
</dbReference>
<sequence>MSERKRLLVVYHTQSGNTGRLAEAVVRGARRVAETETVVKRAFDAGVDDLLVCDALLLGTPENFGYMSGALKDFFDRTYYPCEGKLTALPYAVFVSAGNDGTGAVREIERIARGYGWKAVADAVIVRKFVTDESLVQCEELGEAIASGLGLGIF</sequence>
<organism evidence="5 6">
    <name type="scientific">Aromatoleum toluolicum</name>
    <dbReference type="NCBI Taxonomy" id="90060"/>
    <lineage>
        <taxon>Bacteria</taxon>
        <taxon>Pseudomonadati</taxon>
        <taxon>Pseudomonadota</taxon>
        <taxon>Betaproteobacteria</taxon>
        <taxon>Rhodocyclales</taxon>
        <taxon>Rhodocyclaceae</taxon>
        <taxon>Aromatoleum</taxon>
    </lineage>
</organism>
<dbReference type="Pfam" id="PF03358">
    <property type="entry name" value="FMN_red"/>
    <property type="match status" value="1"/>
</dbReference>
<keyword evidence="2" id="KW-0285">Flavoprotein</keyword>
<evidence type="ECO:0000313" key="6">
    <source>
        <dbReference type="Proteomes" id="UP000634522"/>
    </source>
</evidence>
<evidence type="ECO:0000259" key="4">
    <source>
        <dbReference type="PROSITE" id="PS50902"/>
    </source>
</evidence>
<protein>
    <submittedName>
        <fullName evidence="5">Flavodoxin</fullName>
    </submittedName>
</protein>
<dbReference type="EMBL" id="WTVS01000013">
    <property type="protein sequence ID" value="NMF97320.1"/>
    <property type="molecule type" value="Genomic_DNA"/>
</dbReference>
<dbReference type="Proteomes" id="UP000634522">
    <property type="component" value="Unassembled WGS sequence"/>
</dbReference>
<proteinExistence type="predicted"/>
<evidence type="ECO:0000313" key="5">
    <source>
        <dbReference type="EMBL" id="NMF97320.1"/>
    </source>
</evidence>
<reference evidence="5 6" key="1">
    <citation type="submission" date="2019-12" db="EMBL/GenBank/DDBJ databases">
        <title>Comparative genomics gives insights into the taxonomy of the Azoarcus-Aromatoleum group and reveals separate origins of nif in the plant-associated Azoarcus and non-plant-associated Aromatoleum sub-groups.</title>
        <authorList>
            <person name="Lafos M."/>
            <person name="Maluk M."/>
            <person name="Batista M."/>
            <person name="Junghare M."/>
            <person name="Carmona M."/>
            <person name="Faoro H."/>
            <person name="Cruz L.M."/>
            <person name="Battistoni F."/>
            <person name="De Souza E."/>
            <person name="Pedrosa F."/>
            <person name="Chen W.-M."/>
            <person name="Poole P.S."/>
            <person name="Dixon R.A."/>
            <person name="James E.K."/>
        </authorList>
    </citation>
    <scope>NUCLEOTIDE SEQUENCE [LARGE SCALE GENOMIC DNA]</scope>
    <source>
        <strain evidence="5 6">T</strain>
    </source>
</reference>
<evidence type="ECO:0000256" key="1">
    <source>
        <dbReference type="ARBA" id="ARBA00001917"/>
    </source>
</evidence>
<accession>A0ABX1NDG2</accession>